<dbReference type="RefSeq" id="WP_157750696.1">
    <property type="nucleotide sequence ID" value="NZ_AP017313.1"/>
</dbReference>
<accession>A0A839SIE6</accession>
<dbReference type="OrthoDB" id="1062680at2"/>
<dbReference type="EMBL" id="JACHWX010000011">
    <property type="protein sequence ID" value="MBB3057162.1"/>
    <property type="molecule type" value="Genomic_DNA"/>
</dbReference>
<keyword evidence="2" id="KW-1185">Reference proteome</keyword>
<organism evidence="1 2">
    <name type="scientific">Mucilaginibacter gotjawali</name>
    <dbReference type="NCBI Taxonomy" id="1550579"/>
    <lineage>
        <taxon>Bacteria</taxon>
        <taxon>Pseudomonadati</taxon>
        <taxon>Bacteroidota</taxon>
        <taxon>Sphingobacteriia</taxon>
        <taxon>Sphingobacteriales</taxon>
        <taxon>Sphingobacteriaceae</taxon>
        <taxon>Mucilaginibacter</taxon>
    </lineage>
</organism>
<dbReference type="AlphaFoldDB" id="A0A839SIE6"/>
<dbReference type="Pfam" id="PF14054">
    <property type="entry name" value="DUF4249"/>
    <property type="match status" value="1"/>
</dbReference>
<evidence type="ECO:0008006" key="3">
    <source>
        <dbReference type="Google" id="ProtNLM"/>
    </source>
</evidence>
<evidence type="ECO:0000313" key="1">
    <source>
        <dbReference type="EMBL" id="MBB3057162.1"/>
    </source>
</evidence>
<name>A0A839SIE6_9SPHI</name>
<gene>
    <name evidence="1" type="ORF">FHS11_003590</name>
</gene>
<dbReference type="InterPro" id="IPR025345">
    <property type="entry name" value="DUF4249"/>
</dbReference>
<comment type="caution">
    <text evidence="1">The sequence shown here is derived from an EMBL/GenBank/DDBJ whole genome shotgun (WGS) entry which is preliminary data.</text>
</comment>
<reference evidence="1" key="1">
    <citation type="submission" date="2020-08" db="EMBL/GenBank/DDBJ databases">
        <title>Genomic Encyclopedia of Type Strains, Phase III (KMG-III): the genomes of soil and plant-associated and newly described type strains.</title>
        <authorList>
            <person name="Whitman W."/>
        </authorList>
    </citation>
    <scope>NUCLEOTIDE SEQUENCE [LARGE SCALE GENOMIC DNA]</scope>
    <source>
        <strain evidence="1">CECT 8628</strain>
    </source>
</reference>
<protein>
    <recommendedName>
        <fullName evidence="3">DUF4249 domain-containing protein</fullName>
    </recommendedName>
</protein>
<evidence type="ECO:0000313" key="2">
    <source>
        <dbReference type="Proteomes" id="UP000539265"/>
    </source>
</evidence>
<dbReference type="Proteomes" id="UP000539265">
    <property type="component" value="Unassembled WGS sequence"/>
</dbReference>
<sequence length="389" mass="42956">MVISVSCKKLYNPPAISAPGSYLVVEGVINNGPDSTIFKLSHTVNLASKITLNPLTGAVLTIESDQNTIYPLTETRKGSYGIGSLQLDNNRKYRLRIKTADNEYLSDFVPVVNAPPVDTISFNVENKGIQINAGTHDAVNNTRYYRWDYQETWVFHSYYQSGYVSNGDTVVERVFPANEVYNCWGNDTSSTIILGSSAKLSQNVITNNPLTFVSSTSEKLGTKYSIMVREYALTADAYKFWQILKTNTEQLGSIFDAQPSQINGNIHSTKNPSEAVIGYVSAGTVTSKRIFITDQQLPGWVPAQPYPNCTLDSIYLQYKPAGATVAVNQENVYFNYNHLANPQDALIPVAAIIVIPPIGPEMIIGHTGAQPECVDCTLRGTNKQPDFWR</sequence>
<proteinExistence type="predicted"/>